<dbReference type="InterPro" id="IPR001845">
    <property type="entry name" value="HTH_ArsR_DNA-bd_dom"/>
</dbReference>
<dbReference type="InterPro" id="IPR036388">
    <property type="entry name" value="WH-like_DNA-bd_sf"/>
</dbReference>
<proteinExistence type="predicted"/>
<accession>A0A372ZSM6</accession>
<dbReference type="InterPro" id="IPR036390">
    <property type="entry name" value="WH_DNA-bd_sf"/>
</dbReference>
<evidence type="ECO:0000259" key="1">
    <source>
        <dbReference type="SMART" id="SM00418"/>
    </source>
</evidence>
<gene>
    <name evidence="2" type="ORF">DR950_12725</name>
</gene>
<dbReference type="Gene3D" id="1.10.10.10">
    <property type="entry name" value="Winged helix-like DNA-binding domain superfamily/Winged helix DNA-binding domain"/>
    <property type="match status" value="1"/>
</dbReference>
<comment type="caution">
    <text evidence="2">The sequence shown here is derived from an EMBL/GenBank/DDBJ whole genome shotgun (WGS) entry which is preliminary data.</text>
</comment>
<dbReference type="SMART" id="SM00418">
    <property type="entry name" value="HTH_ARSR"/>
    <property type="match status" value="1"/>
</dbReference>
<name>A0A372ZSM6_9ACTN</name>
<dbReference type="CDD" id="cd00090">
    <property type="entry name" value="HTH_ARSR"/>
    <property type="match status" value="1"/>
</dbReference>
<keyword evidence="3" id="KW-1185">Reference proteome</keyword>
<evidence type="ECO:0000313" key="3">
    <source>
        <dbReference type="Proteomes" id="UP000263377"/>
    </source>
</evidence>
<dbReference type="Proteomes" id="UP000263377">
    <property type="component" value="Unassembled WGS sequence"/>
</dbReference>
<dbReference type="PANTHER" id="PTHR38600:SF1">
    <property type="entry name" value="TRANSCRIPTIONAL REGULATORY PROTEIN"/>
    <property type="match status" value="1"/>
</dbReference>
<dbReference type="InterPro" id="IPR011991">
    <property type="entry name" value="ArsR-like_HTH"/>
</dbReference>
<evidence type="ECO:0000313" key="2">
    <source>
        <dbReference type="EMBL" id="RGD58534.1"/>
    </source>
</evidence>
<feature type="domain" description="HTH arsR-type" evidence="1">
    <location>
        <begin position="9"/>
        <end position="96"/>
    </location>
</feature>
<dbReference type="SUPFAM" id="SSF46785">
    <property type="entry name" value="Winged helix' DNA-binding domain"/>
    <property type="match status" value="1"/>
</dbReference>
<dbReference type="EMBL" id="QVIG01000001">
    <property type="protein sequence ID" value="RGD58534.1"/>
    <property type="molecule type" value="Genomic_DNA"/>
</dbReference>
<organism evidence="2 3">
    <name type="scientific">Kitasatospora xanthocidica</name>
    <dbReference type="NCBI Taxonomy" id="83382"/>
    <lineage>
        <taxon>Bacteria</taxon>
        <taxon>Bacillati</taxon>
        <taxon>Actinomycetota</taxon>
        <taxon>Actinomycetes</taxon>
        <taxon>Kitasatosporales</taxon>
        <taxon>Streptomycetaceae</taxon>
        <taxon>Kitasatospora</taxon>
    </lineage>
</organism>
<dbReference type="AlphaFoldDB" id="A0A372ZSM6"/>
<dbReference type="Pfam" id="PF01022">
    <property type="entry name" value="HTH_5"/>
    <property type="match status" value="1"/>
</dbReference>
<dbReference type="GO" id="GO:0003700">
    <property type="term" value="F:DNA-binding transcription factor activity"/>
    <property type="evidence" value="ECO:0007669"/>
    <property type="project" value="InterPro"/>
</dbReference>
<sequence>MPTSAELLALLAAVGHTQRLRIIGELAQGRVHVSELARRLGMSRPLLYMHLERLEHAGLVAGALELSDDGKAMKFFELTPFDIRVTVDTVIAALREDRARVDGRNATPEGSDA</sequence>
<reference evidence="2 3" key="1">
    <citation type="submission" date="2018-08" db="EMBL/GenBank/DDBJ databases">
        <title>Diversity &amp; Physiological Properties of Lignin-Decomposing Actinobacteria from Soil.</title>
        <authorList>
            <person name="Roh S.G."/>
            <person name="Kim S.B."/>
        </authorList>
    </citation>
    <scope>NUCLEOTIDE SEQUENCE [LARGE SCALE GENOMIC DNA]</scope>
    <source>
        <strain evidence="2 3">MMS17-GH009</strain>
    </source>
</reference>
<protein>
    <submittedName>
        <fullName evidence="2">ArsR family transcriptional regulator</fullName>
    </submittedName>
</protein>
<dbReference type="PANTHER" id="PTHR38600">
    <property type="entry name" value="TRANSCRIPTIONAL REGULATORY PROTEIN"/>
    <property type="match status" value="1"/>
</dbReference>